<accession>A0A8H7LSI3</accession>
<dbReference type="Pfam" id="PF13364">
    <property type="entry name" value="BetaGal_ABD2"/>
    <property type="match status" value="2"/>
</dbReference>
<name>A0A8H7LSI3_9AGAM</name>
<dbReference type="OrthoDB" id="1657402at2759"/>
<dbReference type="SUPFAM" id="SSF49785">
    <property type="entry name" value="Galactose-binding domain-like"/>
    <property type="match status" value="2"/>
</dbReference>
<dbReference type="AlphaFoldDB" id="A0A8H7LSI3"/>
<evidence type="ECO:0000313" key="5">
    <source>
        <dbReference type="Proteomes" id="UP000602905"/>
    </source>
</evidence>
<dbReference type="InterPro" id="IPR008979">
    <property type="entry name" value="Galactose-bd-like_sf"/>
</dbReference>
<feature type="non-terminal residue" evidence="4">
    <location>
        <position position="1"/>
    </location>
</feature>
<proteinExistence type="predicted"/>
<evidence type="ECO:0000313" key="4">
    <source>
        <dbReference type="EMBL" id="KAF8704522.1"/>
    </source>
</evidence>
<keyword evidence="2" id="KW-0326">Glycosidase</keyword>
<gene>
    <name evidence="4" type="ORF">RHS03_05770</name>
</gene>
<dbReference type="Proteomes" id="UP000602905">
    <property type="component" value="Unassembled WGS sequence"/>
</dbReference>
<comment type="caution">
    <text evidence="4">The sequence shown here is derived from an EMBL/GenBank/DDBJ whole genome shotgun (WGS) entry which is preliminary data.</text>
</comment>
<dbReference type="Gene3D" id="2.60.120.260">
    <property type="entry name" value="Galactose-binding domain-like"/>
    <property type="match status" value="2"/>
</dbReference>
<dbReference type="EMBL" id="JACYCD010000054">
    <property type="protein sequence ID" value="KAF8704522.1"/>
    <property type="molecule type" value="Genomic_DNA"/>
</dbReference>
<sequence length="227" mass="24858">MPRALDFLYRGYNFGFSAFLNGQFLGSGQGRAAIDPSGRLVLVNATFTFPDHVVKEENVVSVVVDNMGLEQDWCSDDAFKVGHLTSYGISLTEKIGSPRDSWNSTGCSPSAGITLDRAGTTAYKTKLMLDIDKHADVPLAFRFERTLGKSYRVMVYVNEWQFGKFVSNFGPQTVYPVPEGISDRRGENDVVLVLWSLDGAGANVANVELIATNVLFSSKEVINGLVN</sequence>
<organism evidence="4 5">
    <name type="scientific">Rhizoctonia solani</name>
    <dbReference type="NCBI Taxonomy" id="456999"/>
    <lineage>
        <taxon>Eukaryota</taxon>
        <taxon>Fungi</taxon>
        <taxon>Dikarya</taxon>
        <taxon>Basidiomycota</taxon>
        <taxon>Agaricomycotina</taxon>
        <taxon>Agaricomycetes</taxon>
        <taxon>Cantharellales</taxon>
        <taxon>Ceratobasidiaceae</taxon>
        <taxon>Rhizoctonia</taxon>
    </lineage>
</organism>
<dbReference type="GO" id="GO:0004565">
    <property type="term" value="F:beta-galactosidase activity"/>
    <property type="evidence" value="ECO:0007669"/>
    <property type="project" value="UniProtKB-ARBA"/>
</dbReference>
<protein>
    <submittedName>
        <fullName evidence="4">Beta-galactosidase, domain 3</fullName>
    </submittedName>
</protein>
<feature type="domain" description="Beta-galactosidase jelly roll" evidence="3">
    <location>
        <begin position="100"/>
        <end position="198"/>
    </location>
</feature>
<evidence type="ECO:0000256" key="2">
    <source>
        <dbReference type="ARBA" id="ARBA00023295"/>
    </source>
</evidence>
<dbReference type="InterPro" id="IPR025300">
    <property type="entry name" value="BetaGal_jelly_roll_dom"/>
</dbReference>
<evidence type="ECO:0000256" key="1">
    <source>
        <dbReference type="ARBA" id="ARBA00022801"/>
    </source>
</evidence>
<feature type="domain" description="Beta-galactosidase jelly roll" evidence="3">
    <location>
        <begin position="10"/>
        <end position="69"/>
    </location>
</feature>
<keyword evidence="1" id="KW-0378">Hydrolase</keyword>
<reference evidence="4" key="1">
    <citation type="submission" date="2020-09" db="EMBL/GenBank/DDBJ databases">
        <title>Comparative genome analyses of four rice-infecting Rhizoctonia solani isolates reveal extensive enrichment of homogalacturonan modification genes.</title>
        <authorList>
            <person name="Lee D.-Y."/>
            <person name="Jeon J."/>
            <person name="Kim K.-T."/>
            <person name="Cheong K."/>
            <person name="Song H."/>
            <person name="Choi G."/>
            <person name="Ko J."/>
            <person name="Opiyo S.O."/>
            <person name="Zuo S."/>
            <person name="Madhav S."/>
            <person name="Lee Y.-H."/>
            <person name="Wang G.-L."/>
        </authorList>
    </citation>
    <scope>NUCLEOTIDE SEQUENCE</scope>
    <source>
        <strain evidence="4">AG1-IA WGL</strain>
    </source>
</reference>
<evidence type="ECO:0000259" key="3">
    <source>
        <dbReference type="Pfam" id="PF13364"/>
    </source>
</evidence>